<keyword evidence="1" id="KW-1015">Disulfide bond</keyword>
<dbReference type="OMA" id="HDITEYH"/>
<feature type="signal peptide" evidence="2">
    <location>
        <begin position="1"/>
        <end position="20"/>
    </location>
</feature>
<dbReference type="AlphaFoldDB" id="A0A3Q1IHU0"/>
<dbReference type="PROSITE" id="PS50041">
    <property type="entry name" value="C_TYPE_LECTIN_2"/>
    <property type="match status" value="1"/>
</dbReference>
<dbReference type="STRING" id="64144.ENSATEP00000019795"/>
<keyword evidence="5" id="KW-1185">Reference proteome</keyword>
<dbReference type="Pfam" id="PF00059">
    <property type="entry name" value="Lectin_C"/>
    <property type="match status" value="1"/>
</dbReference>
<dbReference type="SUPFAM" id="SSF56436">
    <property type="entry name" value="C-type lectin-like"/>
    <property type="match status" value="1"/>
</dbReference>
<feature type="chain" id="PRO_5018563485" description="C-type lectin domain-containing protein" evidence="2">
    <location>
        <begin position="21"/>
        <end position="157"/>
    </location>
</feature>
<evidence type="ECO:0000313" key="5">
    <source>
        <dbReference type="Proteomes" id="UP000265040"/>
    </source>
</evidence>
<reference evidence="4" key="2">
    <citation type="submission" date="2025-08" db="UniProtKB">
        <authorList>
            <consortium name="Ensembl"/>
        </authorList>
    </citation>
    <scope>IDENTIFICATION</scope>
</reference>
<dbReference type="InParanoid" id="A0A3Q1IHU0"/>
<evidence type="ECO:0000256" key="1">
    <source>
        <dbReference type="ARBA" id="ARBA00023157"/>
    </source>
</evidence>
<dbReference type="InterPro" id="IPR050111">
    <property type="entry name" value="C-type_lectin/snaclec_domain"/>
</dbReference>
<dbReference type="InterPro" id="IPR001304">
    <property type="entry name" value="C-type_lectin-like"/>
</dbReference>
<keyword evidence="2" id="KW-0732">Signal</keyword>
<dbReference type="FunCoup" id="A0A3Q1IHU0">
    <property type="interactions" value="810"/>
</dbReference>
<dbReference type="Proteomes" id="UP000265040">
    <property type="component" value="Chromosome 18"/>
</dbReference>
<sequence>MKMLTLCVLGCVMMVLTGHASKFLKNCISLSELVKSSLSCSSGWSEINGRCFHYVPKTMTWAKAEKNCQSMGANLASVHNFQEYHDIQKLIIGGSDAQQENVWLWTDGRPFHYTHWCRGEPSNYCGQHCIQINFGDQKCWDDVGCDYYRPSVCAKKV</sequence>
<protein>
    <recommendedName>
        <fullName evidence="3">C-type lectin domain-containing protein</fullName>
    </recommendedName>
</protein>
<dbReference type="Gene3D" id="3.10.100.10">
    <property type="entry name" value="Mannose-Binding Protein A, subunit A"/>
    <property type="match status" value="1"/>
</dbReference>
<dbReference type="CDD" id="cd00037">
    <property type="entry name" value="CLECT"/>
    <property type="match status" value="1"/>
</dbReference>
<dbReference type="OrthoDB" id="441660at2759"/>
<dbReference type="PANTHER" id="PTHR22803">
    <property type="entry name" value="MANNOSE, PHOSPHOLIPASE, LECTIN RECEPTOR RELATED"/>
    <property type="match status" value="1"/>
</dbReference>
<dbReference type="SMART" id="SM00034">
    <property type="entry name" value="CLECT"/>
    <property type="match status" value="1"/>
</dbReference>
<reference evidence="4" key="1">
    <citation type="submission" date="2021-04" db="EMBL/GenBank/DDBJ databases">
        <authorList>
            <consortium name="Wellcome Sanger Institute Data Sharing"/>
        </authorList>
    </citation>
    <scope>NUCLEOTIDE SEQUENCE [LARGE SCALE GENOMIC DNA]</scope>
</reference>
<dbReference type="PROSITE" id="PS00615">
    <property type="entry name" value="C_TYPE_LECTIN_1"/>
    <property type="match status" value="1"/>
</dbReference>
<evidence type="ECO:0000259" key="3">
    <source>
        <dbReference type="PROSITE" id="PS50041"/>
    </source>
</evidence>
<dbReference type="InterPro" id="IPR016186">
    <property type="entry name" value="C-type_lectin-like/link_sf"/>
</dbReference>
<dbReference type="Ensembl" id="ENSATET00000020138.3">
    <property type="protein sequence ID" value="ENSATEP00000019795.1"/>
    <property type="gene ID" value="ENSATEG00000013803.3"/>
</dbReference>
<name>A0A3Q1IHU0_ANATE</name>
<reference evidence="4" key="3">
    <citation type="submission" date="2025-09" db="UniProtKB">
        <authorList>
            <consortium name="Ensembl"/>
        </authorList>
    </citation>
    <scope>IDENTIFICATION</scope>
</reference>
<evidence type="ECO:0000256" key="2">
    <source>
        <dbReference type="SAM" id="SignalP"/>
    </source>
</evidence>
<proteinExistence type="predicted"/>
<dbReference type="InterPro" id="IPR018378">
    <property type="entry name" value="C-type_lectin_CS"/>
</dbReference>
<evidence type="ECO:0000313" key="4">
    <source>
        <dbReference type="Ensembl" id="ENSATEP00000019795.1"/>
    </source>
</evidence>
<organism evidence="4 5">
    <name type="scientific">Anabas testudineus</name>
    <name type="common">Climbing perch</name>
    <name type="synonym">Anthias testudineus</name>
    <dbReference type="NCBI Taxonomy" id="64144"/>
    <lineage>
        <taxon>Eukaryota</taxon>
        <taxon>Metazoa</taxon>
        <taxon>Chordata</taxon>
        <taxon>Craniata</taxon>
        <taxon>Vertebrata</taxon>
        <taxon>Euteleostomi</taxon>
        <taxon>Actinopterygii</taxon>
        <taxon>Neopterygii</taxon>
        <taxon>Teleostei</taxon>
        <taxon>Neoteleostei</taxon>
        <taxon>Acanthomorphata</taxon>
        <taxon>Anabantaria</taxon>
        <taxon>Anabantiformes</taxon>
        <taxon>Anabantoidei</taxon>
        <taxon>Anabantidae</taxon>
        <taxon>Anabas</taxon>
    </lineage>
</organism>
<feature type="domain" description="C-type lectin" evidence="3">
    <location>
        <begin position="47"/>
        <end position="154"/>
    </location>
</feature>
<dbReference type="InterPro" id="IPR016187">
    <property type="entry name" value="CTDL_fold"/>
</dbReference>
<accession>A0A3Q1IHU0</accession>
<dbReference type="GeneTree" id="ENSGT01120000272028"/>